<proteinExistence type="inferred from homology"/>
<organism evidence="5 6">
    <name type="scientific">Fictibacillus aquaticus</name>
    <dbReference type="NCBI Taxonomy" id="2021314"/>
    <lineage>
        <taxon>Bacteria</taxon>
        <taxon>Bacillati</taxon>
        <taxon>Bacillota</taxon>
        <taxon>Bacilli</taxon>
        <taxon>Bacillales</taxon>
        <taxon>Fictibacillaceae</taxon>
        <taxon>Fictibacillus</taxon>
    </lineage>
</organism>
<dbReference type="SMART" id="SM00283">
    <property type="entry name" value="MA"/>
    <property type="match status" value="1"/>
</dbReference>
<accession>A0A235F4Q7</accession>
<dbReference type="SUPFAM" id="SSF58104">
    <property type="entry name" value="Methyl-accepting chemotaxis protein (MCP) signaling domain"/>
    <property type="match status" value="1"/>
</dbReference>
<dbReference type="EMBL" id="NOII01000056">
    <property type="protein sequence ID" value="OYD56083.1"/>
    <property type="molecule type" value="Genomic_DNA"/>
</dbReference>
<dbReference type="AlphaFoldDB" id="A0A235F4Q7"/>
<dbReference type="PRINTS" id="PR00260">
    <property type="entry name" value="CHEMTRNSDUCR"/>
</dbReference>
<dbReference type="GO" id="GO:0004888">
    <property type="term" value="F:transmembrane signaling receptor activity"/>
    <property type="evidence" value="ECO:0007669"/>
    <property type="project" value="InterPro"/>
</dbReference>
<evidence type="ECO:0000313" key="5">
    <source>
        <dbReference type="EMBL" id="OYD56083.1"/>
    </source>
</evidence>
<dbReference type="PANTHER" id="PTHR32089:SF112">
    <property type="entry name" value="LYSOZYME-LIKE PROTEIN-RELATED"/>
    <property type="match status" value="1"/>
</dbReference>
<dbReference type="PROSITE" id="PS50111">
    <property type="entry name" value="CHEMOTAXIS_TRANSDUC_2"/>
    <property type="match status" value="1"/>
</dbReference>
<dbReference type="PANTHER" id="PTHR32089">
    <property type="entry name" value="METHYL-ACCEPTING CHEMOTAXIS PROTEIN MCPB"/>
    <property type="match status" value="1"/>
</dbReference>
<name>A0A235F4Q7_9BACL</name>
<protein>
    <submittedName>
        <fullName evidence="5">Methyl-accepting chemotaxis protein</fullName>
    </submittedName>
</protein>
<comment type="caution">
    <text evidence="5">The sequence shown here is derived from an EMBL/GenBank/DDBJ whole genome shotgun (WGS) entry which is preliminary data.</text>
</comment>
<dbReference type="InterPro" id="IPR004089">
    <property type="entry name" value="MCPsignal_dom"/>
</dbReference>
<dbReference type="InterPro" id="IPR004090">
    <property type="entry name" value="Chemotax_Me-accpt_rcpt"/>
</dbReference>
<evidence type="ECO:0000256" key="1">
    <source>
        <dbReference type="ARBA" id="ARBA00023224"/>
    </source>
</evidence>
<keyword evidence="1 3" id="KW-0807">Transducer</keyword>
<keyword evidence="6" id="KW-1185">Reference proteome</keyword>
<feature type="non-terminal residue" evidence="5">
    <location>
        <position position="1"/>
    </location>
</feature>
<dbReference type="GO" id="GO:0007165">
    <property type="term" value="P:signal transduction"/>
    <property type="evidence" value="ECO:0007669"/>
    <property type="project" value="UniProtKB-KW"/>
</dbReference>
<reference evidence="5 6" key="1">
    <citation type="submission" date="2017-07" db="EMBL/GenBank/DDBJ databases">
        <title>Fictibacillus sp. nov. GDSW-R2A3 Genome sequencing and assembly.</title>
        <authorList>
            <person name="Mayilraj S."/>
        </authorList>
    </citation>
    <scope>NUCLEOTIDE SEQUENCE [LARGE SCALE GENOMIC DNA]</scope>
    <source>
        <strain evidence="5 6">GDSW-R2A3</strain>
    </source>
</reference>
<dbReference type="RefSeq" id="WP_240515495.1">
    <property type="nucleotide sequence ID" value="NZ_NOII01000056.1"/>
</dbReference>
<evidence type="ECO:0000259" key="4">
    <source>
        <dbReference type="PROSITE" id="PS50111"/>
    </source>
</evidence>
<gene>
    <name evidence="5" type="ORF">CGZ90_19430</name>
</gene>
<dbReference type="Pfam" id="PF00015">
    <property type="entry name" value="MCPsignal"/>
    <property type="match status" value="1"/>
</dbReference>
<evidence type="ECO:0000313" key="6">
    <source>
        <dbReference type="Proteomes" id="UP000215059"/>
    </source>
</evidence>
<dbReference type="GO" id="GO:0006935">
    <property type="term" value="P:chemotaxis"/>
    <property type="evidence" value="ECO:0007669"/>
    <property type="project" value="InterPro"/>
</dbReference>
<dbReference type="Proteomes" id="UP000215059">
    <property type="component" value="Unassembled WGS sequence"/>
</dbReference>
<sequence>EKVAEGAEHQVQGVNQAATIITEMSSSLSQVASSTEAVNGSVNDSLEKAKNGSTSIQTAERQMSAINENVKELSRVVEGLGGRSKQIGKIVEVISGIAGQTNLLALNASIEAARAGEHGKGFAVVASEVGNLAEQSAQATKQITQLITLIQEDTGNVVRTMQSVAGEVAEGMDIMNSAGSAFSQIHESVAGVTSQILQVSAAIQQMSAGAQHIVSSIDEISIVAGDSSSAAQTVLAATEQQLASMQEVASSSNSLSDMAGELQQLTINFKLN</sequence>
<evidence type="ECO:0000256" key="3">
    <source>
        <dbReference type="PROSITE-ProRule" id="PRU00284"/>
    </source>
</evidence>
<comment type="similarity">
    <text evidence="2">Belongs to the methyl-accepting chemotaxis (MCP) protein family.</text>
</comment>
<evidence type="ECO:0000256" key="2">
    <source>
        <dbReference type="ARBA" id="ARBA00029447"/>
    </source>
</evidence>
<feature type="domain" description="Methyl-accepting transducer" evidence="4">
    <location>
        <begin position="1"/>
        <end position="221"/>
    </location>
</feature>
<dbReference type="Gene3D" id="1.10.287.950">
    <property type="entry name" value="Methyl-accepting chemotaxis protein"/>
    <property type="match status" value="1"/>
</dbReference>
<dbReference type="GO" id="GO:0016020">
    <property type="term" value="C:membrane"/>
    <property type="evidence" value="ECO:0007669"/>
    <property type="project" value="InterPro"/>
</dbReference>